<dbReference type="InterPro" id="IPR011037">
    <property type="entry name" value="Pyrv_Knase-like_insert_dom_sf"/>
</dbReference>
<dbReference type="OrthoDB" id="581532at2"/>
<dbReference type="AlphaFoldDB" id="A0A437PR42"/>
<dbReference type="SUPFAM" id="SSF141673">
    <property type="entry name" value="MOSC N-terminal domain-like"/>
    <property type="match status" value="1"/>
</dbReference>
<dbReference type="GO" id="GO:0030151">
    <property type="term" value="F:molybdenum ion binding"/>
    <property type="evidence" value="ECO:0007669"/>
    <property type="project" value="InterPro"/>
</dbReference>
<reference evidence="2 3" key="1">
    <citation type="submission" date="2019-01" db="EMBL/GenBank/DDBJ databases">
        <authorList>
            <person name="Chen W.-M."/>
        </authorList>
    </citation>
    <scope>NUCLEOTIDE SEQUENCE [LARGE SCALE GENOMIC DNA]</scope>
    <source>
        <strain evidence="2 3">FSY-15</strain>
    </source>
</reference>
<evidence type="ECO:0000313" key="3">
    <source>
        <dbReference type="Proteomes" id="UP000282832"/>
    </source>
</evidence>
<dbReference type="EMBL" id="SACY01000003">
    <property type="protein sequence ID" value="RVU24708.1"/>
    <property type="molecule type" value="Genomic_DNA"/>
</dbReference>
<sequence length="270" mass="31212">MKISHLYIYPIKSLAPVALQEAEIWQLGLKGDREMMLVDTNGKFITQRTRPELTRFEVFLKGPTVVVKDKISEQTLEIEFEDFNNHLETVQIWDDEVNQVLLNAKASFWFSEVLSEKMFLVKMNYNYNRTISQKHITEYSNFTSFADSLPILLCTSASFKEVEKDFGTFDWLRFRPNIIVENDLGFEEDSWDVIEISNLVLQNKKCCARCNLINLDPQTAVLDKTFLGKLSKYRTVNHKVNFGIQIVPQSGGHVKIGDRVQVKSFKDALV</sequence>
<dbReference type="PANTHER" id="PTHR14237">
    <property type="entry name" value="MOLYBDOPTERIN COFACTOR SULFURASE MOSC"/>
    <property type="match status" value="1"/>
</dbReference>
<dbReference type="Pfam" id="PF03473">
    <property type="entry name" value="MOSC"/>
    <property type="match status" value="1"/>
</dbReference>
<dbReference type="Proteomes" id="UP000282832">
    <property type="component" value="Unassembled WGS sequence"/>
</dbReference>
<evidence type="ECO:0000313" key="2">
    <source>
        <dbReference type="EMBL" id="RVU24708.1"/>
    </source>
</evidence>
<gene>
    <name evidence="2" type="ORF">EOJ36_06755</name>
</gene>
<comment type="caution">
    <text evidence="2">The sequence shown here is derived from an EMBL/GenBank/DDBJ whole genome shotgun (WGS) entry which is preliminary data.</text>
</comment>
<organism evidence="2 3">
    <name type="scientific">Sandaracinomonas limnophila</name>
    <dbReference type="NCBI Taxonomy" id="1862386"/>
    <lineage>
        <taxon>Bacteria</taxon>
        <taxon>Pseudomonadati</taxon>
        <taxon>Bacteroidota</taxon>
        <taxon>Cytophagia</taxon>
        <taxon>Cytophagales</taxon>
        <taxon>Flectobacillaceae</taxon>
        <taxon>Sandaracinomonas</taxon>
    </lineage>
</organism>
<protein>
    <submittedName>
        <fullName evidence="2">MOSC domain-containing protein</fullName>
    </submittedName>
</protein>
<dbReference type="Pfam" id="PF03476">
    <property type="entry name" value="MOSC_N"/>
    <property type="match status" value="1"/>
</dbReference>
<dbReference type="PROSITE" id="PS51340">
    <property type="entry name" value="MOSC"/>
    <property type="match status" value="1"/>
</dbReference>
<feature type="domain" description="MOSC" evidence="1">
    <location>
        <begin position="128"/>
        <end position="263"/>
    </location>
</feature>
<name>A0A437PR42_9BACT</name>
<evidence type="ECO:0000259" key="1">
    <source>
        <dbReference type="PROSITE" id="PS51340"/>
    </source>
</evidence>
<dbReference type="GO" id="GO:0003824">
    <property type="term" value="F:catalytic activity"/>
    <property type="evidence" value="ECO:0007669"/>
    <property type="project" value="InterPro"/>
</dbReference>
<dbReference type="GO" id="GO:0030170">
    <property type="term" value="F:pyridoxal phosphate binding"/>
    <property type="evidence" value="ECO:0007669"/>
    <property type="project" value="InterPro"/>
</dbReference>
<dbReference type="SUPFAM" id="SSF50800">
    <property type="entry name" value="PK beta-barrel domain-like"/>
    <property type="match status" value="1"/>
</dbReference>
<dbReference type="RefSeq" id="WP_127803674.1">
    <property type="nucleotide sequence ID" value="NZ_SACY01000003.1"/>
</dbReference>
<proteinExistence type="predicted"/>
<dbReference type="InterPro" id="IPR005302">
    <property type="entry name" value="MoCF_Sase_C"/>
</dbReference>
<dbReference type="InterPro" id="IPR005303">
    <property type="entry name" value="MOCOS_middle"/>
</dbReference>
<dbReference type="PANTHER" id="PTHR14237:SF19">
    <property type="entry name" value="MITOCHONDRIAL AMIDOXIME REDUCING COMPONENT 1"/>
    <property type="match status" value="1"/>
</dbReference>
<accession>A0A437PR42</accession>
<keyword evidence="3" id="KW-1185">Reference proteome</keyword>